<protein>
    <recommendedName>
        <fullName evidence="11">Replication protein A subunit</fullName>
    </recommendedName>
</protein>
<evidence type="ECO:0000256" key="9">
    <source>
        <dbReference type="ARBA" id="ARBA00058595"/>
    </source>
</evidence>
<evidence type="ECO:0000313" key="16">
    <source>
        <dbReference type="Proteomes" id="UP000605970"/>
    </source>
</evidence>
<feature type="domain" description="Replication protein A OB" evidence="14">
    <location>
        <begin position="314"/>
        <end position="405"/>
    </location>
</feature>
<dbReference type="NCBIfam" id="TIGR00617">
    <property type="entry name" value="rpa1"/>
    <property type="match status" value="1"/>
</dbReference>
<sequence>MDSSQPKLSHCFFQYFSEDKVPNGYQPILQVMETRPLQGQAQFKARLSDGIFTYAGCVVTNIILSRFQSDQLSTNNGIIQVTKWKRAFTKERIVFNILDYNLITLEFPVIGNPQPHSGNPEEYRNYMQIQNQCAFLQHTPTKTEPENAWGTSSAKRGRNSSPERQPLTKRQPNAASMPGIVPIGYITPYCNKWRICGIVSCKDPQIKEVTSAKGKFRVFSFVVTDQSSTSIRISAFSETADKYFQMIENGQAYYISGGSRAGSVRAANKQYNSTGHDYEIVLDRDSEIVYCNDKFDPPKVRLRPVYFDKISQHINECVDVQGVIERVNDLVQVTSRKDQQLLNKREVFLVDKSGPGGSEIALTLWNDMALNFEYLPGKVIGIKSVVVREFNGGFSLSNTGSTIIIEDPEGDYTRQLYKWYSDQKPLQEIKSLTTKSDFATSFKNSERDLRFIGPLLQYGIDRDNDKGQYLFIKGMVNAVKAEQAIYQACPVKGCRKKLQMEGNQYRCEKCNQIFDNYLNIIMLQIEVADCTGTIWLTMFDELATSLLETSADQLAQLQRDDHNRFDAIFNKLRFHDFMFRIRARYEIYNLRPRESQI</sequence>
<accession>A0A8S9ZZ58</accession>
<dbReference type="PANTHER" id="PTHR47165">
    <property type="entry name" value="OS03G0429900 PROTEIN"/>
    <property type="match status" value="1"/>
</dbReference>
<dbReference type="GO" id="GO:0003677">
    <property type="term" value="F:DNA binding"/>
    <property type="evidence" value="ECO:0007669"/>
    <property type="project" value="UniProtKB-KW"/>
</dbReference>
<dbReference type="GO" id="GO:0006260">
    <property type="term" value="P:DNA replication"/>
    <property type="evidence" value="ECO:0007669"/>
    <property type="project" value="UniProtKB-KW"/>
</dbReference>
<dbReference type="InterPro" id="IPR012340">
    <property type="entry name" value="NA-bd_OB-fold"/>
</dbReference>
<comment type="subunit">
    <text evidence="10 11">Component of the heterotrimeric canonical replication protein A complex (RPA).</text>
</comment>
<dbReference type="Proteomes" id="UP000605970">
    <property type="component" value="Unassembled WGS sequence"/>
</dbReference>
<comment type="function">
    <text evidence="9 11">As part of the heterotrimeric replication protein A complex (RPA/RP-A), binds and stabilizes single-stranded DNA intermediates, that form during DNA replication or upon DNA stress. It prevents their reannealing and in parallel, recruits and activates different proteins and complexes involved in DNA metabolism. Thereby, it plays an essential role both in DNA replication and the cellular response to DNA damage.</text>
</comment>
<proteinExistence type="inferred from homology"/>
<evidence type="ECO:0000259" key="13">
    <source>
        <dbReference type="Pfam" id="PF08646"/>
    </source>
</evidence>
<name>A0A8S9ZZ58_9BILA</name>
<dbReference type="CDD" id="cd04475">
    <property type="entry name" value="RPA1_DBD_B"/>
    <property type="match status" value="1"/>
</dbReference>
<dbReference type="PANTHER" id="PTHR47165:SF4">
    <property type="entry name" value="OS03G0429900 PROTEIN"/>
    <property type="match status" value="1"/>
</dbReference>
<evidence type="ECO:0000256" key="4">
    <source>
        <dbReference type="ARBA" id="ARBA00022723"/>
    </source>
</evidence>
<keyword evidence="6 11" id="KW-0862">Zinc</keyword>
<keyword evidence="5 11" id="KW-0863">Zinc-finger</keyword>
<keyword evidence="8 11" id="KW-0539">Nucleus</keyword>
<dbReference type="Pfam" id="PF08646">
    <property type="entry name" value="Rep_fac-A_C"/>
    <property type="match status" value="1"/>
</dbReference>
<dbReference type="Gene3D" id="2.40.50.140">
    <property type="entry name" value="Nucleic acid-binding proteins"/>
    <property type="match status" value="4"/>
</dbReference>
<dbReference type="CDD" id="cd04474">
    <property type="entry name" value="RPA1_DBD_A"/>
    <property type="match status" value="1"/>
</dbReference>
<comment type="similarity">
    <text evidence="2 11">Belongs to the replication factor A protein 1 family.</text>
</comment>
<dbReference type="InterPro" id="IPR013955">
    <property type="entry name" value="Rep_factor-A_C"/>
</dbReference>
<keyword evidence="4 11" id="KW-0479">Metal-binding</keyword>
<dbReference type="Pfam" id="PF16900">
    <property type="entry name" value="REPA_OB_2"/>
    <property type="match status" value="1"/>
</dbReference>
<keyword evidence="7 11" id="KW-0238">DNA-binding</keyword>
<dbReference type="FunFam" id="2.40.50.140:FF:000090">
    <property type="entry name" value="Replication protein A subunit"/>
    <property type="match status" value="1"/>
</dbReference>
<organism evidence="15 16">
    <name type="scientific">Meloidogyne graminicola</name>
    <dbReference type="NCBI Taxonomy" id="189291"/>
    <lineage>
        <taxon>Eukaryota</taxon>
        <taxon>Metazoa</taxon>
        <taxon>Ecdysozoa</taxon>
        <taxon>Nematoda</taxon>
        <taxon>Chromadorea</taxon>
        <taxon>Rhabditida</taxon>
        <taxon>Tylenchina</taxon>
        <taxon>Tylenchomorpha</taxon>
        <taxon>Tylenchoidea</taxon>
        <taxon>Meloidogynidae</taxon>
        <taxon>Meloidogyninae</taxon>
        <taxon>Meloidogyne</taxon>
    </lineage>
</organism>
<dbReference type="InterPro" id="IPR031657">
    <property type="entry name" value="REPA_OB_2"/>
</dbReference>
<gene>
    <name evidence="15" type="ORF">Mgra_00001590</name>
</gene>
<comment type="subcellular location">
    <subcellularLocation>
        <location evidence="1 11">Nucleus</location>
    </subcellularLocation>
</comment>
<dbReference type="GO" id="GO:0005634">
    <property type="term" value="C:nucleus"/>
    <property type="evidence" value="ECO:0007669"/>
    <property type="project" value="UniProtKB-SubCell"/>
</dbReference>
<dbReference type="InterPro" id="IPR047192">
    <property type="entry name" value="Euk_RPA1_DBD_C"/>
</dbReference>
<feature type="compositionally biased region" description="Polar residues" evidence="12">
    <location>
        <begin position="149"/>
        <end position="174"/>
    </location>
</feature>
<evidence type="ECO:0000259" key="14">
    <source>
        <dbReference type="Pfam" id="PF16900"/>
    </source>
</evidence>
<evidence type="ECO:0000256" key="2">
    <source>
        <dbReference type="ARBA" id="ARBA00005690"/>
    </source>
</evidence>
<dbReference type="GO" id="GO:0008270">
    <property type="term" value="F:zinc ion binding"/>
    <property type="evidence" value="ECO:0007669"/>
    <property type="project" value="UniProtKB-KW"/>
</dbReference>
<reference evidence="15" key="1">
    <citation type="journal article" date="2020" name="Ecol. Evol.">
        <title>Genome structure and content of the rice root-knot nematode (Meloidogyne graminicola).</title>
        <authorList>
            <person name="Phan N.T."/>
            <person name="Danchin E.G.J."/>
            <person name="Klopp C."/>
            <person name="Perfus-Barbeoch L."/>
            <person name="Kozlowski D.K."/>
            <person name="Koutsovoulos G.D."/>
            <person name="Lopez-Roques C."/>
            <person name="Bouchez O."/>
            <person name="Zahm M."/>
            <person name="Besnard G."/>
            <person name="Bellafiore S."/>
        </authorList>
    </citation>
    <scope>NUCLEOTIDE SEQUENCE</scope>
    <source>
        <strain evidence="15">VN-18</strain>
    </source>
</reference>
<dbReference type="CDD" id="cd04476">
    <property type="entry name" value="RPA1_DBD_C"/>
    <property type="match status" value="1"/>
</dbReference>
<evidence type="ECO:0000256" key="10">
    <source>
        <dbReference type="ARBA" id="ARBA00062035"/>
    </source>
</evidence>
<evidence type="ECO:0000313" key="15">
    <source>
        <dbReference type="EMBL" id="KAF7639064.1"/>
    </source>
</evidence>
<keyword evidence="3 11" id="KW-0235">DNA replication</keyword>
<evidence type="ECO:0000256" key="12">
    <source>
        <dbReference type="SAM" id="MobiDB-lite"/>
    </source>
</evidence>
<dbReference type="SUPFAM" id="SSF50249">
    <property type="entry name" value="Nucleic acid-binding proteins"/>
    <property type="match status" value="3"/>
</dbReference>
<dbReference type="GO" id="GO:0006310">
    <property type="term" value="P:DNA recombination"/>
    <property type="evidence" value="ECO:0007669"/>
    <property type="project" value="InterPro"/>
</dbReference>
<evidence type="ECO:0000256" key="1">
    <source>
        <dbReference type="ARBA" id="ARBA00004123"/>
    </source>
</evidence>
<evidence type="ECO:0000256" key="3">
    <source>
        <dbReference type="ARBA" id="ARBA00022705"/>
    </source>
</evidence>
<dbReference type="AlphaFoldDB" id="A0A8S9ZZ58"/>
<dbReference type="EMBL" id="JABEBT010000008">
    <property type="protein sequence ID" value="KAF7639064.1"/>
    <property type="molecule type" value="Genomic_DNA"/>
</dbReference>
<keyword evidence="16" id="KW-1185">Reference proteome</keyword>
<evidence type="ECO:0000256" key="8">
    <source>
        <dbReference type="ARBA" id="ARBA00023242"/>
    </source>
</evidence>
<dbReference type="InterPro" id="IPR004591">
    <property type="entry name" value="Rfa1"/>
</dbReference>
<dbReference type="OrthoDB" id="1751331at2759"/>
<evidence type="ECO:0000256" key="6">
    <source>
        <dbReference type="ARBA" id="ARBA00022833"/>
    </source>
</evidence>
<evidence type="ECO:0000256" key="11">
    <source>
        <dbReference type="RuleBase" id="RU364130"/>
    </source>
</evidence>
<feature type="domain" description="Replication factor A C-terminal" evidence="13">
    <location>
        <begin position="469"/>
        <end position="592"/>
    </location>
</feature>
<dbReference type="GO" id="GO:0006281">
    <property type="term" value="P:DNA repair"/>
    <property type="evidence" value="ECO:0007669"/>
    <property type="project" value="InterPro"/>
</dbReference>
<evidence type="ECO:0000256" key="7">
    <source>
        <dbReference type="ARBA" id="ARBA00023125"/>
    </source>
</evidence>
<dbReference type="FunFam" id="2.40.50.140:FF:000041">
    <property type="entry name" value="Replication protein A subunit"/>
    <property type="match status" value="1"/>
</dbReference>
<feature type="region of interest" description="Disordered" evidence="12">
    <location>
        <begin position="142"/>
        <end position="175"/>
    </location>
</feature>
<evidence type="ECO:0000256" key="5">
    <source>
        <dbReference type="ARBA" id="ARBA00022771"/>
    </source>
</evidence>
<comment type="caution">
    <text evidence="15">The sequence shown here is derived from an EMBL/GenBank/DDBJ whole genome shotgun (WGS) entry which is preliminary data.</text>
</comment>